<protein>
    <submittedName>
        <fullName evidence="1">Uncharacterized protein</fullName>
    </submittedName>
</protein>
<reference evidence="1" key="1">
    <citation type="submission" date="2021-02" db="EMBL/GenBank/DDBJ databases">
        <authorList>
            <consortium name="DOE Joint Genome Institute"/>
            <person name="Ahrendt S."/>
            <person name="Looney B.P."/>
            <person name="Miyauchi S."/>
            <person name="Morin E."/>
            <person name="Drula E."/>
            <person name="Courty P.E."/>
            <person name="Chicoki N."/>
            <person name="Fauchery L."/>
            <person name="Kohler A."/>
            <person name="Kuo A."/>
            <person name="Labutti K."/>
            <person name="Pangilinan J."/>
            <person name="Lipzen A."/>
            <person name="Riley R."/>
            <person name="Andreopoulos W."/>
            <person name="He G."/>
            <person name="Johnson J."/>
            <person name="Barry K.W."/>
            <person name="Grigoriev I.V."/>
            <person name="Nagy L."/>
            <person name="Hibbett D."/>
            <person name="Henrissat B."/>
            <person name="Matheny P.B."/>
            <person name="Labbe J."/>
            <person name="Martin F."/>
        </authorList>
    </citation>
    <scope>NUCLEOTIDE SEQUENCE</scope>
    <source>
        <strain evidence="1">FP105234-sp</strain>
    </source>
</reference>
<keyword evidence="2" id="KW-1185">Reference proteome</keyword>
<accession>A0ACB8R199</accession>
<evidence type="ECO:0000313" key="1">
    <source>
        <dbReference type="EMBL" id="KAI0037682.1"/>
    </source>
</evidence>
<organism evidence="1 2">
    <name type="scientific">Auriscalpium vulgare</name>
    <dbReference type="NCBI Taxonomy" id="40419"/>
    <lineage>
        <taxon>Eukaryota</taxon>
        <taxon>Fungi</taxon>
        <taxon>Dikarya</taxon>
        <taxon>Basidiomycota</taxon>
        <taxon>Agaricomycotina</taxon>
        <taxon>Agaricomycetes</taxon>
        <taxon>Russulales</taxon>
        <taxon>Auriscalpiaceae</taxon>
        <taxon>Auriscalpium</taxon>
    </lineage>
</organism>
<dbReference type="EMBL" id="MU276782">
    <property type="protein sequence ID" value="KAI0037682.1"/>
    <property type="molecule type" value="Genomic_DNA"/>
</dbReference>
<dbReference type="Proteomes" id="UP000814033">
    <property type="component" value="Unassembled WGS sequence"/>
</dbReference>
<sequence>MEWREVPELEERASAQRRAASFQGRWDGLRRSFILIRILDHVRVDLDGPTRESEYFTPHRLSFLPGTHCDPHLSTTMVDTEVTSMFGTESTPGSDTESLSSTDSEPEEQLQWRREETDWLGDMADREFTERETAVGKVKKTEYSRTSIAGRITSAYEVRFKDPFVAESDAEYAARIKKSHRKPGDAPARVYGETKKQSVRRLAGAGTRIRAYVVNRSKQFLHKLKEKYQINALPPVTRRHSAWEAFNSAENPDKPAKDAKEDVSLYNKRVGADYRALTAAEIARYAALACREPEYDTRAEEQAKKAANLPLAIMQQLEHWHKETGWVGLFIAGGPVEGGAQNAHVYVATNLCTIAPLTPCS</sequence>
<evidence type="ECO:0000313" key="2">
    <source>
        <dbReference type="Proteomes" id="UP000814033"/>
    </source>
</evidence>
<gene>
    <name evidence="1" type="ORF">FA95DRAFT_1411612</name>
</gene>
<reference evidence="1" key="2">
    <citation type="journal article" date="2022" name="New Phytol.">
        <title>Evolutionary transition to the ectomycorrhizal habit in the genomes of a hyperdiverse lineage of mushroom-forming fungi.</title>
        <authorList>
            <person name="Looney B."/>
            <person name="Miyauchi S."/>
            <person name="Morin E."/>
            <person name="Drula E."/>
            <person name="Courty P.E."/>
            <person name="Kohler A."/>
            <person name="Kuo A."/>
            <person name="LaButti K."/>
            <person name="Pangilinan J."/>
            <person name="Lipzen A."/>
            <person name="Riley R."/>
            <person name="Andreopoulos W."/>
            <person name="He G."/>
            <person name="Johnson J."/>
            <person name="Nolan M."/>
            <person name="Tritt A."/>
            <person name="Barry K.W."/>
            <person name="Grigoriev I.V."/>
            <person name="Nagy L.G."/>
            <person name="Hibbett D."/>
            <person name="Henrissat B."/>
            <person name="Matheny P.B."/>
            <person name="Labbe J."/>
            <person name="Martin F.M."/>
        </authorList>
    </citation>
    <scope>NUCLEOTIDE SEQUENCE</scope>
    <source>
        <strain evidence="1">FP105234-sp</strain>
    </source>
</reference>
<name>A0ACB8R199_9AGAM</name>
<comment type="caution">
    <text evidence="1">The sequence shown here is derived from an EMBL/GenBank/DDBJ whole genome shotgun (WGS) entry which is preliminary data.</text>
</comment>
<proteinExistence type="predicted"/>